<keyword evidence="4" id="KW-1185">Reference proteome</keyword>
<dbReference type="Gene3D" id="3.40.190.10">
    <property type="entry name" value="Periplasmic binding protein-like II"/>
    <property type="match status" value="2"/>
</dbReference>
<dbReference type="RefSeq" id="WP_407280891.1">
    <property type="nucleotide sequence ID" value="NZ_CP141259.1"/>
</dbReference>
<gene>
    <name evidence="3" type="ORF">U5817_12000</name>
</gene>
<dbReference type="InterPro" id="IPR006059">
    <property type="entry name" value="SBP"/>
</dbReference>
<organism evidence="3 4">
    <name type="scientific">Aromatoleum evansii</name>
    <name type="common">Azoarcus evansii</name>
    <dbReference type="NCBI Taxonomy" id="59406"/>
    <lineage>
        <taxon>Bacteria</taxon>
        <taxon>Pseudomonadati</taxon>
        <taxon>Pseudomonadota</taxon>
        <taxon>Betaproteobacteria</taxon>
        <taxon>Rhodocyclales</taxon>
        <taxon>Rhodocyclaceae</taxon>
        <taxon>Aromatoleum</taxon>
    </lineage>
</organism>
<sequence>MMSIHPKRSCLARCFAAVASVALSALLAQPTFASAATVAEIAAYTGPDRTQRLIESAKKEGELTLYTSMPVDDMTVLTTAFESKYGIKVKMWRAGSEKVLQRAVTEARGSRFDMDVVETNGPELEALHREKLLQEVKSPFIADLIPQAVPPHREWIATRLNIFTQAYNTQLVKKEDLPKTYQDLTSPKWKGKLGIEADDLDWFAMIVGELGEQTGLKLFRDVVAKNDLSVRKGHTLLTNLVAAGEVPLALTVYNYKAEQLKNKGAPVEWFVIPPAVARPNGVGVAKGAPHPHAAVLFYDFMLNEAQSLILTRDYAPTSTKVETSLNKMPLKFVDPRVILDEGGKWEKLYAEIVTRQAQ</sequence>
<name>A0ABZ1ASM6_AROEV</name>
<evidence type="ECO:0000256" key="2">
    <source>
        <dbReference type="SAM" id="SignalP"/>
    </source>
</evidence>
<keyword evidence="1 2" id="KW-0732">Signal</keyword>
<evidence type="ECO:0000313" key="3">
    <source>
        <dbReference type="EMBL" id="WRL48737.1"/>
    </source>
</evidence>
<dbReference type="SUPFAM" id="SSF53850">
    <property type="entry name" value="Periplasmic binding protein-like II"/>
    <property type="match status" value="1"/>
</dbReference>
<dbReference type="Proteomes" id="UP001626593">
    <property type="component" value="Chromosome"/>
</dbReference>
<accession>A0ABZ1ASM6</accession>
<dbReference type="Pfam" id="PF01547">
    <property type="entry name" value="SBP_bac_1"/>
    <property type="match status" value="1"/>
</dbReference>
<dbReference type="EMBL" id="CP141259">
    <property type="protein sequence ID" value="WRL48737.1"/>
    <property type="molecule type" value="Genomic_DNA"/>
</dbReference>
<evidence type="ECO:0000313" key="4">
    <source>
        <dbReference type="Proteomes" id="UP001626593"/>
    </source>
</evidence>
<feature type="chain" id="PRO_5045112727" evidence="2">
    <location>
        <begin position="36"/>
        <end position="358"/>
    </location>
</feature>
<evidence type="ECO:0000256" key="1">
    <source>
        <dbReference type="ARBA" id="ARBA00022729"/>
    </source>
</evidence>
<reference evidence="3 4" key="1">
    <citation type="submission" date="2023-12" db="EMBL/GenBank/DDBJ databases">
        <title>A. evansii MAY27, complete genome.</title>
        <authorList>
            <person name="Wang Y."/>
        </authorList>
    </citation>
    <scope>NUCLEOTIDE SEQUENCE [LARGE SCALE GENOMIC DNA]</scope>
    <source>
        <strain evidence="3 4">MAY27</strain>
    </source>
</reference>
<feature type="signal peptide" evidence="2">
    <location>
        <begin position="1"/>
        <end position="35"/>
    </location>
</feature>
<dbReference type="PANTHER" id="PTHR30006">
    <property type="entry name" value="THIAMINE-BINDING PERIPLASMIC PROTEIN-RELATED"/>
    <property type="match status" value="1"/>
</dbReference>
<proteinExistence type="predicted"/>
<protein>
    <submittedName>
        <fullName evidence="3">Extracellular solute-binding protein</fullName>
    </submittedName>
</protein>